<name>A0AAD9BBJ5_DISEL</name>
<sequence length="75" mass="8149">MLASHISSSSRLPPAPVGILTEVQHGWDETPSDDELAALEQLLQPLFGLFAQFSHVFILNSEDAATTKDKEAEVT</sequence>
<reference evidence="1" key="1">
    <citation type="submission" date="2023-04" db="EMBL/GenBank/DDBJ databases">
        <title>Chromosome-level genome of Chaenocephalus aceratus.</title>
        <authorList>
            <person name="Park H."/>
        </authorList>
    </citation>
    <scope>NUCLEOTIDE SEQUENCE</scope>
    <source>
        <strain evidence="1">DE</strain>
        <tissue evidence="1">Muscle</tissue>
    </source>
</reference>
<proteinExistence type="predicted"/>
<evidence type="ECO:0000313" key="2">
    <source>
        <dbReference type="Proteomes" id="UP001228049"/>
    </source>
</evidence>
<dbReference type="EMBL" id="JASDAP010000025">
    <property type="protein sequence ID" value="KAK1880795.1"/>
    <property type="molecule type" value="Genomic_DNA"/>
</dbReference>
<comment type="caution">
    <text evidence="1">The sequence shown here is derived from an EMBL/GenBank/DDBJ whole genome shotgun (WGS) entry which is preliminary data.</text>
</comment>
<dbReference type="AlphaFoldDB" id="A0AAD9BBJ5"/>
<evidence type="ECO:0000313" key="1">
    <source>
        <dbReference type="EMBL" id="KAK1880795.1"/>
    </source>
</evidence>
<accession>A0AAD9BBJ5</accession>
<gene>
    <name evidence="1" type="ORF">KUDE01_026317</name>
</gene>
<protein>
    <submittedName>
        <fullName evidence="1">BRCT-containing protein 1</fullName>
    </submittedName>
</protein>
<organism evidence="1 2">
    <name type="scientific">Dissostichus eleginoides</name>
    <name type="common">Patagonian toothfish</name>
    <name type="synonym">Dissostichus amissus</name>
    <dbReference type="NCBI Taxonomy" id="100907"/>
    <lineage>
        <taxon>Eukaryota</taxon>
        <taxon>Metazoa</taxon>
        <taxon>Chordata</taxon>
        <taxon>Craniata</taxon>
        <taxon>Vertebrata</taxon>
        <taxon>Euteleostomi</taxon>
        <taxon>Actinopterygii</taxon>
        <taxon>Neopterygii</taxon>
        <taxon>Teleostei</taxon>
        <taxon>Neoteleostei</taxon>
        <taxon>Acanthomorphata</taxon>
        <taxon>Eupercaria</taxon>
        <taxon>Perciformes</taxon>
        <taxon>Notothenioidei</taxon>
        <taxon>Nototheniidae</taxon>
        <taxon>Dissostichus</taxon>
    </lineage>
</organism>
<keyword evidence="2" id="KW-1185">Reference proteome</keyword>
<dbReference type="Proteomes" id="UP001228049">
    <property type="component" value="Unassembled WGS sequence"/>
</dbReference>